<dbReference type="PROSITE" id="PS50801">
    <property type="entry name" value="STAS"/>
    <property type="match status" value="1"/>
</dbReference>
<organism evidence="2">
    <name type="scientific">Oscillatoriales cyanobacterium SpSt-418</name>
    <dbReference type="NCBI Taxonomy" id="2282169"/>
    <lineage>
        <taxon>Bacteria</taxon>
        <taxon>Bacillati</taxon>
        <taxon>Cyanobacteriota</taxon>
        <taxon>Cyanophyceae</taxon>
        <taxon>Oscillatoriophycideae</taxon>
        <taxon>Oscillatoriales</taxon>
    </lineage>
</organism>
<dbReference type="EMBL" id="DSRU01000322">
    <property type="protein sequence ID" value="HFN00460.1"/>
    <property type="molecule type" value="Genomic_DNA"/>
</dbReference>
<sequence length="117" mass="12784">MQFEVSNLDNGIKLVKLVGRLDLKGTNEIDNPFSFAVGSGKAPTIVDMSEVEFLASIGMRLLISNARALSNRRSKLVLLKPTPEVREALATVGFDELIPIYDDFDSACEDLKAVIAE</sequence>
<dbReference type="PANTHER" id="PTHR33495:SF2">
    <property type="entry name" value="ANTI-SIGMA FACTOR ANTAGONIST TM_1081-RELATED"/>
    <property type="match status" value="1"/>
</dbReference>
<name>A0A7C3PIQ1_9CYAN</name>
<dbReference type="GO" id="GO:0043856">
    <property type="term" value="F:anti-sigma factor antagonist activity"/>
    <property type="evidence" value="ECO:0007669"/>
    <property type="project" value="TreeGrafter"/>
</dbReference>
<dbReference type="InterPro" id="IPR002645">
    <property type="entry name" value="STAS_dom"/>
</dbReference>
<comment type="caution">
    <text evidence="2">The sequence shown here is derived from an EMBL/GenBank/DDBJ whole genome shotgun (WGS) entry which is preliminary data.</text>
</comment>
<dbReference type="AlphaFoldDB" id="A0A7C3PIQ1"/>
<dbReference type="Pfam" id="PF01740">
    <property type="entry name" value="STAS"/>
    <property type="match status" value="1"/>
</dbReference>
<dbReference type="CDD" id="cd07043">
    <property type="entry name" value="STAS_anti-anti-sigma_factors"/>
    <property type="match status" value="1"/>
</dbReference>
<dbReference type="InterPro" id="IPR036513">
    <property type="entry name" value="STAS_dom_sf"/>
</dbReference>
<gene>
    <name evidence="2" type="ORF">ENR64_22470</name>
</gene>
<protein>
    <submittedName>
        <fullName evidence="2">Anti-sigma factor antagonist</fullName>
    </submittedName>
</protein>
<evidence type="ECO:0000259" key="1">
    <source>
        <dbReference type="PROSITE" id="PS50801"/>
    </source>
</evidence>
<reference evidence="2" key="1">
    <citation type="journal article" date="2020" name="mSystems">
        <title>Genome- and Community-Level Interaction Insights into Carbon Utilization and Element Cycling Functions of Hydrothermarchaeota in Hydrothermal Sediment.</title>
        <authorList>
            <person name="Zhou Z."/>
            <person name="Liu Y."/>
            <person name="Xu W."/>
            <person name="Pan J."/>
            <person name="Luo Z.H."/>
            <person name="Li M."/>
        </authorList>
    </citation>
    <scope>NUCLEOTIDE SEQUENCE [LARGE SCALE GENOMIC DNA]</scope>
    <source>
        <strain evidence="2">SpSt-418</strain>
    </source>
</reference>
<dbReference type="SUPFAM" id="SSF52091">
    <property type="entry name" value="SpoIIaa-like"/>
    <property type="match status" value="1"/>
</dbReference>
<evidence type="ECO:0000313" key="2">
    <source>
        <dbReference type="EMBL" id="HFN00460.1"/>
    </source>
</evidence>
<feature type="domain" description="STAS" evidence="1">
    <location>
        <begin position="2"/>
        <end position="114"/>
    </location>
</feature>
<dbReference type="PANTHER" id="PTHR33495">
    <property type="entry name" value="ANTI-SIGMA FACTOR ANTAGONIST TM_1081-RELATED-RELATED"/>
    <property type="match status" value="1"/>
</dbReference>
<dbReference type="Gene3D" id="3.30.750.24">
    <property type="entry name" value="STAS domain"/>
    <property type="match status" value="1"/>
</dbReference>
<accession>A0A7C3PIQ1</accession>
<proteinExistence type="predicted"/>